<organism evidence="1 2">
    <name type="scientific">Cetraspora pellucida</name>
    <dbReference type="NCBI Taxonomy" id="1433469"/>
    <lineage>
        <taxon>Eukaryota</taxon>
        <taxon>Fungi</taxon>
        <taxon>Fungi incertae sedis</taxon>
        <taxon>Mucoromycota</taxon>
        <taxon>Glomeromycotina</taxon>
        <taxon>Glomeromycetes</taxon>
        <taxon>Diversisporales</taxon>
        <taxon>Gigasporaceae</taxon>
        <taxon>Cetraspora</taxon>
    </lineage>
</organism>
<proteinExistence type="predicted"/>
<dbReference type="AlphaFoldDB" id="A0A9N9PAK4"/>
<dbReference type="EMBL" id="CAJVQA010033470">
    <property type="protein sequence ID" value="CAG8804506.1"/>
    <property type="molecule type" value="Genomic_DNA"/>
</dbReference>
<dbReference type="Proteomes" id="UP000789759">
    <property type="component" value="Unassembled WGS sequence"/>
</dbReference>
<name>A0A9N9PAK4_9GLOM</name>
<sequence length="46" mass="5206">MGLFTKENEDILIMEEAVANYYTSAQLHFLFVQLILDGAVALKLCE</sequence>
<reference evidence="1" key="1">
    <citation type="submission" date="2021-06" db="EMBL/GenBank/DDBJ databases">
        <authorList>
            <person name="Kallberg Y."/>
            <person name="Tangrot J."/>
            <person name="Rosling A."/>
        </authorList>
    </citation>
    <scope>NUCLEOTIDE SEQUENCE</scope>
    <source>
        <strain evidence="1">FL966</strain>
    </source>
</reference>
<comment type="caution">
    <text evidence="1">The sequence shown here is derived from an EMBL/GenBank/DDBJ whole genome shotgun (WGS) entry which is preliminary data.</text>
</comment>
<evidence type="ECO:0000313" key="1">
    <source>
        <dbReference type="EMBL" id="CAG8804506.1"/>
    </source>
</evidence>
<protein>
    <submittedName>
        <fullName evidence="1">12765_t:CDS:1</fullName>
    </submittedName>
</protein>
<keyword evidence="2" id="KW-1185">Reference proteome</keyword>
<feature type="non-terminal residue" evidence="1">
    <location>
        <position position="46"/>
    </location>
</feature>
<accession>A0A9N9PAK4</accession>
<evidence type="ECO:0000313" key="2">
    <source>
        <dbReference type="Proteomes" id="UP000789759"/>
    </source>
</evidence>
<gene>
    <name evidence="1" type="ORF">CPELLU_LOCUS18007</name>
</gene>